<keyword evidence="1" id="KW-0812">Transmembrane</keyword>
<evidence type="ECO:0000256" key="1">
    <source>
        <dbReference type="SAM" id="Phobius"/>
    </source>
</evidence>
<proteinExistence type="predicted"/>
<gene>
    <name evidence="2" type="ORF">JBL43_18465</name>
</gene>
<reference evidence="2 3" key="1">
    <citation type="submission" date="2020-12" db="EMBL/GenBank/DDBJ databases">
        <title>Aureibaculum luteum sp. nov. and Aureibaculum flavum sp. nov., novel members of the family Flavobacteriaceae isolated from Antarctic intertidal sediments.</title>
        <authorList>
            <person name="He X."/>
            <person name="Zhang X."/>
        </authorList>
    </citation>
    <scope>NUCLEOTIDE SEQUENCE [LARGE SCALE GENOMIC DNA]</scope>
    <source>
        <strain evidence="2 3">A20</strain>
    </source>
</reference>
<keyword evidence="1" id="KW-1133">Transmembrane helix</keyword>
<dbReference type="RefSeq" id="WP_198842840.1">
    <property type="nucleotide sequence ID" value="NZ_JAEHFJ010000013.1"/>
</dbReference>
<accession>A0ABS0WWH4</accession>
<dbReference type="EMBL" id="JAEHFJ010000013">
    <property type="protein sequence ID" value="MBJ2176241.1"/>
    <property type="molecule type" value="Genomic_DNA"/>
</dbReference>
<sequence>MSEPILEDNLNKILLKPRFKEELLEDKSAILKKFEDHFKQDSSRFRTKTADNHIVIDVPKDEDHFWSPQLQIEIITEDDKTILKGLFGPKPQVWTMFMFFHFAVAFAFIVFLIMAYTQYSLKQEYQFSMYMCIAMPILWILFYVFGQLGKKKGYSQMVELDEYVKSILGNSIR</sequence>
<name>A0ABS0WWH4_9FLAO</name>
<feature type="transmembrane region" description="Helical" evidence="1">
    <location>
        <begin position="127"/>
        <end position="146"/>
    </location>
</feature>
<keyword evidence="3" id="KW-1185">Reference proteome</keyword>
<feature type="transmembrane region" description="Helical" evidence="1">
    <location>
        <begin position="93"/>
        <end position="115"/>
    </location>
</feature>
<comment type="caution">
    <text evidence="2">The sequence shown here is derived from an EMBL/GenBank/DDBJ whole genome shotgun (WGS) entry which is preliminary data.</text>
</comment>
<evidence type="ECO:0000313" key="2">
    <source>
        <dbReference type="EMBL" id="MBJ2176241.1"/>
    </source>
</evidence>
<dbReference type="Proteomes" id="UP000623301">
    <property type="component" value="Unassembled WGS sequence"/>
</dbReference>
<protein>
    <submittedName>
        <fullName evidence="2">GTP-binding protein</fullName>
    </submittedName>
</protein>
<keyword evidence="1" id="KW-0472">Membrane</keyword>
<organism evidence="2 3">
    <name type="scientific">Aureibaculum flavum</name>
    <dbReference type="NCBI Taxonomy" id="2795986"/>
    <lineage>
        <taxon>Bacteria</taxon>
        <taxon>Pseudomonadati</taxon>
        <taxon>Bacteroidota</taxon>
        <taxon>Flavobacteriia</taxon>
        <taxon>Flavobacteriales</taxon>
        <taxon>Flavobacteriaceae</taxon>
        <taxon>Aureibaculum</taxon>
    </lineage>
</organism>
<evidence type="ECO:0000313" key="3">
    <source>
        <dbReference type="Proteomes" id="UP000623301"/>
    </source>
</evidence>